<evidence type="ECO:0000313" key="7">
    <source>
        <dbReference type="EMBL" id="SJL08454.1"/>
    </source>
</evidence>
<keyword evidence="5" id="KW-1133">Transmembrane helix</keyword>
<feature type="transmembrane region" description="Helical" evidence="5">
    <location>
        <begin position="125"/>
        <end position="145"/>
    </location>
</feature>
<dbReference type="Gene3D" id="3.40.1210.10">
    <property type="entry name" value="Survival protein SurE-like phosphatase/nucleotidase"/>
    <property type="match status" value="1"/>
</dbReference>
<evidence type="ECO:0000256" key="5">
    <source>
        <dbReference type="SAM" id="Phobius"/>
    </source>
</evidence>
<evidence type="ECO:0000313" key="8">
    <source>
        <dbReference type="Proteomes" id="UP000219338"/>
    </source>
</evidence>
<evidence type="ECO:0000256" key="4">
    <source>
        <dbReference type="SAM" id="MobiDB-lite"/>
    </source>
</evidence>
<dbReference type="OMA" id="PRNTPCE"/>
<gene>
    <name evidence="7" type="ORF">ARMOST_11818</name>
</gene>
<keyword evidence="5" id="KW-0812">Transmembrane</keyword>
<dbReference type="GO" id="GO:0008252">
    <property type="term" value="F:nucleotidase activity"/>
    <property type="evidence" value="ECO:0007669"/>
    <property type="project" value="InterPro"/>
</dbReference>
<protein>
    <submittedName>
        <fullName evidence="7">Related to acid phosphatase</fullName>
    </submittedName>
</protein>
<feature type="domain" description="Survival protein SurE-like phosphatase/nucleotidase" evidence="6">
    <location>
        <begin position="152"/>
        <end position="353"/>
    </location>
</feature>
<dbReference type="InterPro" id="IPR030048">
    <property type="entry name" value="SurE"/>
</dbReference>
<evidence type="ECO:0000256" key="2">
    <source>
        <dbReference type="ARBA" id="ARBA00022723"/>
    </source>
</evidence>
<dbReference type="Proteomes" id="UP000219338">
    <property type="component" value="Unassembled WGS sequence"/>
</dbReference>
<proteinExistence type="inferred from homology"/>
<accession>A0A284RI70</accession>
<evidence type="ECO:0000256" key="3">
    <source>
        <dbReference type="ARBA" id="ARBA00022801"/>
    </source>
</evidence>
<keyword evidence="5" id="KW-0472">Membrane</keyword>
<name>A0A284RI70_ARMOS</name>
<feature type="transmembrane region" description="Helical" evidence="5">
    <location>
        <begin position="12"/>
        <end position="35"/>
    </location>
</feature>
<feature type="region of interest" description="Disordered" evidence="4">
    <location>
        <begin position="45"/>
        <end position="74"/>
    </location>
</feature>
<dbReference type="InterPro" id="IPR002828">
    <property type="entry name" value="SurE-like_Pase/nucleotidase"/>
</dbReference>
<dbReference type="EMBL" id="FUEG01000009">
    <property type="protein sequence ID" value="SJL08454.1"/>
    <property type="molecule type" value="Genomic_DNA"/>
</dbReference>
<dbReference type="OrthoDB" id="4018688at2759"/>
<dbReference type="PANTHER" id="PTHR30457">
    <property type="entry name" value="5'-NUCLEOTIDASE SURE"/>
    <property type="match status" value="1"/>
</dbReference>
<evidence type="ECO:0000259" key="6">
    <source>
        <dbReference type="Pfam" id="PF01975"/>
    </source>
</evidence>
<organism evidence="7 8">
    <name type="scientific">Armillaria ostoyae</name>
    <name type="common">Armillaria root rot fungus</name>
    <dbReference type="NCBI Taxonomy" id="47428"/>
    <lineage>
        <taxon>Eukaryota</taxon>
        <taxon>Fungi</taxon>
        <taxon>Dikarya</taxon>
        <taxon>Basidiomycota</taxon>
        <taxon>Agaricomycotina</taxon>
        <taxon>Agaricomycetes</taxon>
        <taxon>Agaricomycetidae</taxon>
        <taxon>Agaricales</taxon>
        <taxon>Marasmiineae</taxon>
        <taxon>Physalacriaceae</taxon>
        <taxon>Armillaria</taxon>
    </lineage>
</organism>
<keyword evidence="3" id="KW-0378">Hydrolase</keyword>
<reference evidence="8" key="1">
    <citation type="journal article" date="2017" name="Nat. Ecol. Evol.">
        <title>Genome expansion and lineage-specific genetic innovations in the forest pathogenic fungi Armillaria.</title>
        <authorList>
            <person name="Sipos G."/>
            <person name="Prasanna A.N."/>
            <person name="Walter M.C."/>
            <person name="O'Connor E."/>
            <person name="Balint B."/>
            <person name="Krizsan K."/>
            <person name="Kiss B."/>
            <person name="Hess J."/>
            <person name="Varga T."/>
            <person name="Slot J."/>
            <person name="Riley R."/>
            <person name="Boka B."/>
            <person name="Rigling D."/>
            <person name="Barry K."/>
            <person name="Lee J."/>
            <person name="Mihaltcheva S."/>
            <person name="LaButti K."/>
            <person name="Lipzen A."/>
            <person name="Waldron R."/>
            <person name="Moloney N.M."/>
            <person name="Sperisen C."/>
            <person name="Kredics L."/>
            <person name="Vagvoelgyi C."/>
            <person name="Patrignani A."/>
            <person name="Fitzpatrick D."/>
            <person name="Nagy I."/>
            <person name="Doyle S."/>
            <person name="Anderson J.B."/>
            <person name="Grigoriev I.V."/>
            <person name="Gueldener U."/>
            <person name="Muensterkoetter M."/>
            <person name="Nagy L.G."/>
        </authorList>
    </citation>
    <scope>NUCLEOTIDE SEQUENCE [LARGE SCALE GENOMIC DNA]</scope>
    <source>
        <strain evidence="8">C18/9</strain>
    </source>
</reference>
<dbReference type="SUPFAM" id="SSF64167">
    <property type="entry name" value="SurE-like"/>
    <property type="match status" value="1"/>
</dbReference>
<evidence type="ECO:0000256" key="1">
    <source>
        <dbReference type="ARBA" id="ARBA00011062"/>
    </source>
</evidence>
<dbReference type="STRING" id="47428.A0A284RI70"/>
<sequence length="432" mass="45436">MPDEGVQKNYRLLSIGFRIFFGISASTTVSTRLIWRSAFQQPEVHLKKRRPQPAALGPGSDLGPTIRSSAPSPAPVPALLRPTVAHVSFVRGEDEPNDTRGHHTIINGNIKRNAAGLFLSSKARMLSNIGFTVILLVLFGFQTSLATVRNKVVLTNDDGWAVAMVRAQNNALKEAGLDVVLSCPAENESGTGSSSAPATILLIPCEFNTCPVFSPAEGFNASDPRLNYVNSFPVDAVRFGIKTLAPQFFDGSAPDFVVSGPNVGNNLGSGIQGSGTVGAACEAAREGIPSVAFSASTASQISFTTLESDPNSTNTLAALAYAQLSVKFVQALTSAEGTILPPNISVNVNYPSISLCPEPSDFSFILSRILEDDTATDVEQCGTTHLPAESSVVTQGCFVSVSVFNASNKADVGADTQAFVLNRISGILSCLP</sequence>
<dbReference type="InterPro" id="IPR036523">
    <property type="entry name" value="SurE-like_sf"/>
</dbReference>
<dbReference type="GO" id="GO:0046872">
    <property type="term" value="F:metal ion binding"/>
    <property type="evidence" value="ECO:0007669"/>
    <property type="project" value="UniProtKB-KW"/>
</dbReference>
<keyword evidence="2" id="KW-0479">Metal-binding</keyword>
<keyword evidence="8" id="KW-1185">Reference proteome</keyword>
<dbReference type="PANTHER" id="PTHR30457:SF0">
    <property type="entry name" value="PHOSPHATASE, PUTATIVE (AFU_ORTHOLOGUE AFUA_4G01070)-RELATED"/>
    <property type="match status" value="1"/>
</dbReference>
<dbReference type="AlphaFoldDB" id="A0A284RI70"/>
<comment type="similarity">
    <text evidence="1">Belongs to the SurE nucleotidase family.</text>
</comment>
<dbReference type="Pfam" id="PF01975">
    <property type="entry name" value="SurE"/>
    <property type="match status" value="1"/>
</dbReference>